<dbReference type="EMBL" id="FOOX01000001">
    <property type="protein sequence ID" value="SFF92873.1"/>
    <property type="molecule type" value="Genomic_DNA"/>
</dbReference>
<dbReference type="Gene3D" id="3.30.70.1290">
    <property type="entry name" value="Transposase IS200-like"/>
    <property type="match status" value="1"/>
</dbReference>
<dbReference type="GO" id="GO:0004803">
    <property type="term" value="F:transposase activity"/>
    <property type="evidence" value="ECO:0007669"/>
    <property type="project" value="InterPro"/>
</dbReference>
<dbReference type="PANTHER" id="PTHR34322:SF2">
    <property type="entry name" value="TRANSPOSASE IS200-LIKE DOMAIN-CONTAINING PROTEIN"/>
    <property type="match status" value="1"/>
</dbReference>
<dbReference type="GO" id="GO:0003677">
    <property type="term" value="F:DNA binding"/>
    <property type="evidence" value="ECO:0007669"/>
    <property type="project" value="InterPro"/>
</dbReference>
<dbReference type="STRING" id="341036.SAMN05660649_00045"/>
<dbReference type="Pfam" id="PF01797">
    <property type="entry name" value="Y1_Tnp"/>
    <property type="match status" value="1"/>
</dbReference>
<evidence type="ECO:0000313" key="3">
    <source>
        <dbReference type="Proteomes" id="UP000199337"/>
    </source>
</evidence>
<accession>A0A1I2MN59</accession>
<protein>
    <submittedName>
        <fullName evidence="2">REP element-mobilizing transposase RayT</fullName>
    </submittedName>
</protein>
<evidence type="ECO:0000259" key="1">
    <source>
        <dbReference type="SMART" id="SM01321"/>
    </source>
</evidence>
<proteinExistence type="predicted"/>
<dbReference type="InterPro" id="IPR036515">
    <property type="entry name" value="Transposase_17_sf"/>
</dbReference>
<dbReference type="Proteomes" id="UP000199337">
    <property type="component" value="Unassembled WGS sequence"/>
</dbReference>
<evidence type="ECO:0000313" key="2">
    <source>
        <dbReference type="EMBL" id="SFF92873.1"/>
    </source>
</evidence>
<organism evidence="2 3">
    <name type="scientific">Desulfotruncus arcticus DSM 17038</name>
    <dbReference type="NCBI Taxonomy" id="1121424"/>
    <lineage>
        <taxon>Bacteria</taxon>
        <taxon>Bacillati</taxon>
        <taxon>Bacillota</taxon>
        <taxon>Clostridia</taxon>
        <taxon>Eubacteriales</taxon>
        <taxon>Desulfallaceae</taxon>
        <taxon>Desulfotruncus</taxon>
    </lineage>
</organism>
<feature type="domain" description="Transposase IS200-like" evidence="1">
    <location>
        <begin position="9"/>
        <end position="123"/>
    </location>
</feature>
<dbReference type="RefSeq" id="WP_165613309.1">
    <property type="nucleotide sequence ID" value="NZ_FOOX01000001.1"/>
</dbReference>
<dbReference type="SMART" id="SM01321">
    <property type="entry name" value="Y1_Tnp"/>
    <property type="match status" value="1"/>
</dbReference>
<dbReference type="AlphaFoldDB" id="A0A1I2MN59"/>
<name>A0A1I2MN59_9FIRM</name>
<dbReference type="SUPFAM" id="SSF143422">
    <property type="entry name" value="Transposase IS200-like"/>
    <property type="match status" value="1"/>
</dbReference>
<dbReference type="InterPro" id="IPR002686">
    <property type="entry name" value="Transposase_17"/>
</dbReference>
<keyword evidence="3" id="KW-1185">Reference proteome</keyword>
<dbReference type="PANTHER" id="PTHR34322">
    <property type="entry name" value="TRANSPOSASE, Y1_TNP DOMAIN-CONTAINING"/>
    <property type="match status" value="1"/>
</dbReference>
<sequence length="277" mass="32320">MGRKPRVEYAGALYHVIQRGNNREYIFDKDEDKTFLLKDIKDRKVGTGFKLYGYVIMDNHYHLVLQVEDEPLSKLMHLINSSYGRYYNREHNRTGHVYDGRYKVIPIQNERYLMAVLRYVHRNPVRAGICSQVNKYSWSSDEYYRNNRGNFIDIDLLLGMLSNDREKAIKQYISFMEQEDTIDYEQMDVIGDRSFMITINPPKKEPVKKSLDEILVDTGVCPADFTLIKNGSRKRNLVPYKVAYAEEAVKQKYTFKSIGENINVSATAISKLLNGVE</sequence>
<reference evidence="3" key="1">
    <citation type="submission" date="2016-10" db="EMBL/GenBank/DDBJ databases">
        <authorList>
            <person name="Varghese N."/>
            <person name="Submissions S."/>
        </authorList>
    </citation>
    <scope>NUCLEOTIDE SEQUENCE [LARGE SCALE GENOMIC DNA]</scope>
    <source>
        <strain evidence="3">DSM 17038</strain>
    </source>
</reference>
<dbReference type="NCBIfam" id="NF047646">
    <property type="entry name" value="REP_Tyr_transpos"/>
    <property type="match status" value="1"/>
</dbReference>
<gene>
    <name evidence="2" type="ORF">SAMN05660649_00045</name>
</gene>
<dbReference type="GO" id="GO:0006313">
    <property type="term" value="P:DNA transposition"/>
    <property type="evidence" value="ECO:0007669"/>
    <property type="project" value="InterPro"/>
</dbReference>